<proteinExistence type="predicted"/>
<dbReference type="HOGENOM" id="CLU_061438_0_0_1"/>
<evidence type="ECO:0000256" key="1">
    <source>
        <dbReference type="SAM" id="MobiDB-lite"/>
    </source>
</evidence>
<name>A0A0C3LAY5_9AGAM</name>
<organism evidence="2 3">
    <name type="scientific">Tulasnella calospora MUT 4182</name>
    <dbReference type="NCBI Taxonomy" id="1051891"/>
    <lineage>
        <taxon>Eukaryota</taxon>
        <taxon>Fungi</taxon>
        <taxon>Dikarya</taxon>
        <taxon>Basidiomycota</taxon>
        <taxon>Agaricomycotina</taxon>
        <taxon>Agaricomycetes</taxon>
        <taxon>Cantharellales</taxon>
        <taxon>Tulasnellaceae</taxon>
        <taxon>Tulasnella</taxon>
    </lineage>
</organism>
<accession>A0A0C3LAY5</accession>
<reference evidence="3" key="2">
    <citation type="submission" date="2015-01" db="EMBL/GenBank/DDBJ databases">
        <title>Evolutionary Origins and Diversification of the Mycorrhizal Mutualists.</title>
        <authorList>
            <consortium name="DOE Joint Genome Institute"/>
            <consortium name="Mycorrhizal Genomics Consortium"/>
            <person name="Kohler A."/>
            <person name="Kuo A."/>
            <person name="Nagy L.G."/>
            <person name="Floudas D."/>
            <person name="Copeland A."/>
            <person name="Barry K.W."/>
            <person name="Cichocki N."/>
            <person name="Veneault-Fourrey C."/>
            <person name="LaButti K."/>
            <person name="Lindquist E.A."/>
            <person name="Lipzen A."/>
            <person name="Lundell T."/>
            <person name="Morin E."/>
            <person name="Murat C."/>
            <person name="Riley R."/>
            <person name="Ohm R."/>
            <person name="Sun H."/>
            <person name="Tunlid A."/>
            <person name="Henrissat B."/>
            <person name="Grigoriev I.V."/>
            <person name="Hibbett D.S."/>
            <person name="Martin F."/>
        </authorList>
    </citation>
    <scope>NUCLEOTIDE SEQUENCE [LARGE SCALE GENOMIC DNA]</scope>
    <source>
        <strain evidence="3">MUT 4182</strain>
    </source>
</reference>
<protein>
    <submittedName>
        <fullName evidence="2">Glycoside hydrolase family 13 protein</fullName>
    </submittedName>
</protein>
<feature type="region of interest" description="Disordered" evidence="1">
    <location>
        <begin position="83"/>
        <end position="105"/>
    </location>
</feature>
<evidence type="ECO:0000313" key="3">
    <source>
        <dbReference type="Proteomes" id="UP000054248"/>
    </source>
</evidence>
<dbReference type="Proteomes" id="UP000054248">
    <property type="component" value="Unassembled WGS sequence"/>
</dbReference>
<dbReference type="EMBL" id="KN823270">
    <property type="protein sequence ID" value="KIO18667.1"/>
    <property type="molecule type" value="Genomic_DNA"/>
</dbReference>
<dbReference type="GO" id="GO:0016787">
    <property type="term" value="F:hydrolase activity"/>
    <property type="evidence" value="ECO:0007669"/>
    <property type="project" value="UniProtKB-KW"/>
</dbReference>
<evidence type="ECO:0000313" key="2">
    <source>
        <dbReference type="EMBL" id="KIO18667.1"/>
    </source>
</evidence>
<keyword evidence="3" id="KW-1185">Reference proteome</keyword>
<sequence>MADSYSEPGVFEGADPKECEAFVATVRRRGLEQGKHRDNEWMAVFASSYLGGDALYWYEDLEEDVQNDWSRLRPALLARFGRRGKNPSVTPSAPTISGSTPSTTIPTPAAAPPATIFPPMVRKGRLKVLDSNRKFHGYVAKSANEQGLYCLLSSAPDPALLVSFSAAVDGPFGIQVIDASQNPQVIDILAIAWSSLSGGTWMEKSEYVASLCSFSNVTSKTSWAVEQKVWKISKDGELSAEYPKPDGSAERLQPRKIITQERIWWYRPPAPSDHHAIIVFEDAI</sequence>
<feature type="compositionally biased region" description="Low complexity" evidence="1">
    <location>
        <begin position="90"/>
        <end position="105"/>
    </location>
</feature>
<gene>
    <name evidence="2" type="ORF">M407DRAFT_31678</name>
</gene>
<reference evidence="2 3" key="1">
    <citation type="submission" date="2014-04" db="EMBL/GenBank/DDBJ databases">
        <authorList>
            <consortium name="DOE Joint Genome Institute"/>
            <person name="Kuo A."/>
            <person name="Girlanda M."/>
            <person name="Perotto S."/>
            <person name="Kohler A."/>
            <person name="Nagy L.G."/>
            <person name="Floudas D."/>
            <person name="Copeland A."/>
            <person name="Barry K.W."/>
            <person name="Cichocki N."/>
            <person name="Veneault-Fourrey C."/>
            <person name="LaButti K."/>
            <person name="Lindquist E.A."/>
            <person name="Lipzen A."/>
            <person name="Lundell T."/>
            <person name="Morin E."/>
            <person name="Murat C."/>
            <person name="Sun H."/>
            <person name="Tunlid A."/>
            <person name="Henrissat B."/>
            <person name="Grigoriev I.V."/>
            <person name="Hibbett D.S."/>
            <person name="Martin F."/>
            <person name="Nordberg H.P."/>
            <person name="Cantor M.N."/>
            <person name="Hua S.X."/>
        </authorList>
    </citation>
    <scope>NUCLEOTIDE SEQUENCE [LARGE SCALE GENOMIC DNA]</scope>
    <source>
        <strain evidence="2 3">MUT 4182</strain>
    </source>
</reference>
<keyword evidence="2" id="KW-0378">Hydrolase</keyword>
<dbReference type="AlphaFoldDB" id="A0A0C3LAY5"/>
<dbReference type="OrthoDB" id="3212751at2759"/>